<dbReference type="GO" id="GO:0016740">
    <property type="term" value="F:transferase activity"/>
    <property type="evidence" value="ECO:0007669"/>
    <property type="project" value="UniProtKB-KW"/>
</dbReference>
<keyword evidence="1" id="KW-0808">Transferase</keyword>
<protein>
    <submittedName>
        <fullName evidence="1">Glycosyltransferase family 4 protein</fullName>
    </submittedName>
</protein>
<dbReference type="AlphaFoldDB" id="A0A7C9PL29"/>
<keyword evidence="2" id="KW-1185">Reference proteome</keyword>
<evidence type="ECO:0000313" key="1">
    <source>
        <dbReference type="EMBL" id="NEM89973.1"/>
    </source>
</evidence>
<sequence length="380" mass="41226">MTRTVLFVHSSNEMFGADRILLQVIESLAGRPDLRAEVWLPDDVEAAADSVEAHLRAAGIAVRVLPLPVLRRRELTIARLPGLAARALRFWGRVVRTRPVAVYCATSALLIAAPLARVACVRTVILHNQEIWSGGEARILGLLAGWCTHAIAISESARASLLGRVRTRSRTIMNAVPDVLQPAPRPIPPGERPLRFLIASRWNAWKGHGTLLEAWEKLGAAAGRLVIVGSPPEVGIGVDVPAMVARLSHPDTVDVVGQVAGITEHLDRADVLLVPSDDPEPFGLVAVEAFSRYRPVIASDAGGVTEIVTSGRNGLLFPPRDADALAELLRTLTVERAAELGRAGRSDYEAHYSVPRYLAEFARFWAEVIPVPTQSRRYSA</sequence>
<dbReference type="CDD" id="cd03801">
    <property type="entry name" value="GT4_PimA-like"/>
    <property type="match status" value="1"/>
</dbReference>
<dbReference type="SUPFAM" id="SSF53756">
    <property type="entry name" value="UDP-Glycosyltransferase/glycogen phosphorylase"/>
    <property type="match status" value="1"/>
</dbReference>
<organism evidence="1 2">
    <name type="scientific">Galbitalea soli</name>
    <dbReference type="NCBI Taxonomy" id="1268042"/>
    <lineage>
        <taxon>Bacteria</taxon>
        <taxon>Bacillati</taxon>
        <taxon>Actinomycetota</taxon>
        <taxon>Actinomycetes</taxon>
        <taxon>Micrococcales</taxon>
        <taxon>Microbacteriaceae</taxon>
        <taxon>Galbitalea</taxon>
    </lineage>
</organism>
<accession>A0A7C9PL29</accession>
<evidence type="ECO:0000313" key="2">
    <source>
        <dbReference type="Proteomes" id="UP000479756"/>
    </source>
</evidence>
<dbReference type="Gene3D" id="3.40.50.2000">
    <property type="entry name" value="Glycogen Phosphorylase B"/>
    <property type="match status" value="2"/>
</dbReference>
<comment type="caution">
    <text evidence="1">The sequence shown here is derived from an EMBL/GenBank/DDBJ whole genome shotgun (WGS) entry which is preliminary data.</text>
</comment>
<dbReference type="RefSeq" id="WP_163471660.1">
    <property type="nucleotide sequence ID" value="NZ_JAAGWZ010000001.1"/>
</dbReference>
<dbReference type="EMBL" id="JAAGWZ010000001">
    <property type="protein sequence ID" value="NEM89973.1"/>
    <property type="molecule type" value="Genomic_DNA"/>
</dbReference>
<dbReference type="PANTHER" id="PTHR12526:SF630">
    <property type="entry name" value="GLYCOSYLTRANSFERASE"/>
    <property type="match status" value="1"/>
</dbReference>
<dbReference type="Proteomes" id="UP000479756">
    <property type="component" value="Unassembled WGS sequence"/>
</dbReference>
<gene>
    <name evidence="1" type="ORF">G3T37_01225</name>
</gene>
<reference evidence="1 2" key="1">
    <citation type="journal article" date="2014" name="Int. J. Syst. Evol. Microbiol.">
        <title>Description of Galbitalea soli gen. nov., sp. nov., and Frondihabitans sucicola sp. nov.</title>
        <authorList>
            <person name="Kim S.J."/>
            <person name="Lim J.M."/>
            <person name="Ahn J.H."/>
            <person name="Weon H.Y."/>
            <person name="Hamada M."/>
            <person name="Suzuki K."/>
            <person name="Ahn T.Y."/>
            <person name="Kwon S.W."/>
        </authorList>
    </citation>
    <scope>NUCLEOTIDE SEQUENCE [LARGE SCALE GENOMIC DNA]</scope>
    <source>
        <strain evidence="1 2">NBRC 108727</strain>
    </source>
</reference>
<dbReference type="PANTHER" id="PTHR12526">
    <property type="entry name" value="GLYCOSYLTRANSFERASE"/>
    <property type="match status" value="1"/>
</dbReference>
<name>A0A7C9PL29_9MICO</name>
<proteinExistence type="predicted"/>
<dbReference type="Pfam" id="PF13692">
    <property type="entry name" value="Glyco_trans_1_4"/>
    <property type="match status" value="1"/>
</dbReference>